<evidence type="ECO:0000313" key="2">
    <source>
        <dbReference type="Proteomes" id="UP001289066"/>
    </source>
</evidence>
<feature type="non-terminal residue" evidence="1">
    <location>
        <position position="103"/>
    </location>
</feature>
<reference evidence="1" key="1">
    <citation type="submission" date="2019-11" db="EMBL/GenBank/DDBJ databases">
        <title>Characterization of Clostridium perfringens isolates from swine manure treated agricultural soils.</title>
        <authorList>
            <person name="Wushke S.T."/>
        </authorList>
    </citation>
    <scope>NUCLEOTIDE SEQUENCE</scope>
    <source>
        <strain evidence="1">X15</strain>
    </source>
</reference>
<dbReference type="AlphaFoldDB" id="A0AAW9J186"/>
<organism evidence="1 2">
    <name type="scientific">Clostridium perfringens</name>
    <dbReference type="NCBI Taxonomy" id="1502"/>
    <lineage>
        <taxon>Bacteria</taxon>
        <taxon>Bacillati</taxon>
        <taxon>Bacillota</taxon>
        <taxon>Clostridia</taxon>
        <taxon>Eubacteriales</taxon>
        <taxon>Clostridiaceae</taxon>
        <taxon>Clostridium</taxon>
    </lineage>
</organism>
<comment type="caution">
    <text evidence="1">The sequence shown here is derived from an EMBL/GenBank/DDBJ whole genome shotgun (WGS) entry which is preliminary data.</text>
</comment>
<dbReference type="EMBL" id="WNVG01001189">
    <property type="protein sequence ID" value="MDZ5035035.1"/>
    <property type="molecule type" value="Genomic_DNA"/>
</dbReference>
<accession>A0AAW9J186</accession>
<proteinExistence type="predicted"/>
<dbReference type="InterPro" id="IPR042094">
    <property type="entry name" value="T2SS_GspF_sf"/>
</dbReference>
<gene>
    <name evidence="1" type="ORF">GNF81_20325</name>
</gene>
<name>A0AAW9J186_CLOPF</name>
<dbReference type="Proteomes" id="UP001289066">
    <property type="component" value="Unassembled WGS sequence"/>
</dbReference>
<dbReference type="PANTHER" id="PTHR30012:SF0">
    <property type="entry name" value="TYPE II SECRETION SYSTEM PROTEIN F-RELATED"/>
    <property type="match status" value="1"/>
</dbReference>
<dbReference type="InterPro" id="IPR003004">
    <property type="entry name" value="GspF/PilC"/>
</dbReference>
<evidence type="ECO:0000313" key="1">
    <source>
        <dbReference type="EMBL" id="MDZ5035035.1"/>
    </source>
</evidence>
<dbReference type="PANTHER" id="PTHR30012">
    <property type="entry name" value="GENERAL SECRETION PATHWAY PROTEIN"/>
    <property type="match status" value="1"/>
</dbReference>
<sequence length="103" mass="11772">MKIFKYRAMKADGTKIEGKFEGSSKEEVINMIASSGYYPLKIEEVVESKSIEFKFLDRITTKDLAILCRQFYTMLDAGVPITNCLNILSNEIPNKKLRDILSK</sequence>
<dbReference type="Gene3D" id="1.20.81.30">
    <property type="entry name" value="Type II secretion system (T2SS), domain F"/>
    <property type="match status" value="1"/>
</dbReference>
<protein>
    <submittedName>
        <fullName evidence="1">Type II secretion system F family protein</fullName>
    </submittedName>
</protein>